<feature type="compositionally biased region" description="Low complexity" evidence="1">
    <location>
        <begin position="1"/>
        <end position="20"/>
    </location>
</feature>
<name>A0A2T6ZA35_TUBBO</name>
<proteinExistence type="predicted"/>
<evidence type="ECO:0000313" key="3">
    <source>
        <dbReference type="Proteomes" id="UP000244722"/>
    </source>
</evidence>
<dbReference type="AlphaFoldDB" id="A0A2T6ZA35"/>
<dbReference type="OrthoDB" id="5425868at2759"/>
<evidence type="ECO:0000256" key="1">
    <source>
        <dbReference type="SAM" id="MobiDB-lite"/>
    </source>
</evidence>
<dbReference type="EMBL" id="NESQ01000558">
    <property type="protein sequence ID" value="PUU72367.1"/>
    <property type="molecule type" value="Genomic_DNA"/>
</dbReference>
<feature type="region of interest" description="Disordered" evidence="1">
    <location>
        <begin position="1"/>
        <end position="53"/>
    </location>
</feature>
<protein>
    <submittedName>
        <fullName evidence="2">Uncharacterized protein</fullName>
    </submittedName>
</protein>
<accession>A0A2T6ZA35</accession>
<evidence type="ECO:0000313" key="2">
    <source>
        <dbReference type="EMBL" id="PUU72367.1"/>
    </source>
</evidence>
<organism evidence="2 3">
    <name type="scientific">Tuber borchii</name>
    <name type="common">White truffle</name>
    <dbReference type="NCBI Taxonomy" id="42251"/>
    <lineage>
        <taxon>Eukaryota</taxon>
        <taxon>Fungi</taxon>
        <taxon>Dikarya</taxon>
        <taxon>Ascomycota</taxon>
        <taxon>Pezizomycotina</taxon>
        <taxon>Pezizomycetes</taxon>
        <taxon>Pezizales</taxon>
        <taxon>Tuberaceae</taxon>
        <taxon>Tuber</taxon>
    </lineage>
</organism>
<dbReference type="Proteomes" id="UP000244722">
    <property type="component" value="Unassembled WGS sequence"/>
</dbReference>
<keyword evidence="3" id="KW-1185">Reference proteome</keyword>
<gene>
    <name evidence="2" type="ORF">B9Z19DRAFT_1111771</name>
</gene>
<comment type="caution">
    <text evidence="2">The sequence shown here is derived from an EMBL/GenBank/DDBJ whole genome shotgun (WGS) entry which is preliminary data.</text>
</comment>
<reference evidence="2 3" key="1">
    <citation type="submission" date="2017-04" db="EMBL/GenBank/DDBJ databases">
        <title>Draft genome sequence of Tuber borchii Vittad., a whitish edible truffle.</title>
        <authorList>
            <consortium name="DOE Joint Genome Institute"/>
            <person name="Murat C."/>
            <person name="Kuo A."/>
            <person name="Barry K.W."/>
            <person name="Clum A."/>
            <person name="Dockter R.B."/>
            <person name="Fauchery L."/>
            <person name="Iotti M."/>
            <person name="Kohler A."/>
            <person name="Labutti K."/>
            <person name="Lindquist E.A."/>
            <person name="Lipzen A."/>
            <person name="Ohm R.A."/>
            <person name="Wang M."/>
            <person name="Grigoriev I.V."/>
            <person name="Zambonelli A."/>
            <person name="Martin F.M."/>
        </authorList>
    </citation>
    <scope>NUCLEOTIDE SEQUENCE [LARGE SCALE GENOMIC DNA]</scope>
    <source>
        <strain evidence="2 3">Tbo3840</strain>
    </source>
</reference>
<sequence length="249" mass="28186">MPSTPSSMSSSDTLSGHSGSPPYFVAPASRRHSDGGAGKFPTAPAMDYPNLPSPQQLLEQQEAKWHQLFQDYAEEFVDGWFDQSLECQKELYRRSDEWYEKCEKKDQKVLEQSVEIEHLIVESSPPVSLVFLTDIQATVLDGKTENMKLKENFNVRGALVGTNTPEFTKVLHDEVASRGLGLKAVTPCIALVYENVFQRARGNDFIITLYKGDYTANDGAVLAAFLRMQSEWPYGLAWREEIRKRQTKR</sequence>